<evidence type="ECO:0000256" key="1">
    <source>
        <dbReference type="ARBA" id="ARBA00001936"/>
    </source>
</evidence>
<evidence type="ECO:0000259" key="13">
    <source>
        <dbReference type="PROSITE" id="PS51746"/>
    </source>
</evidence>
<evidence type="ECO:0000256" key="10">
    <source>
        <dbReference type="ARBA" id="ARBA00047761"/>
    </source>
</evidence>
<dbReference type="Gene3D" id="3.60.40.10">
    <property type="entry name" value="PPM-type phosphatase domain"/>
    <property type="match status" value="1"/>
</dbReference>
<evidence type="ECO:0000256" key="8">
    <source>
        <dbReference type="ARBA" id="ARBA00022912"/>
    </source>
</evidence>
<dbReference type="InterPro" id="IPR015655">
    <property type="entry name" value="PP2C"/>
</dbReference>
<keyword evidence="8 12" id="KW-0904">Protein phosphatase</keyword>
<reference evidence="14 15" key="1">
    <citation type="journal article" date="2017" name="Nature">
        <title>The Apostasia genome and the evolution of orchids.</title>
        <authorList>
            <person name="Zhang G.Q."/>
            <person name="Liu K.W."/>
            <person name="Li Z."/>
            <person name="Lohaus R."/>
            <person name="Hsiao Y.Y."/>
            <person name="Niu S.C."/>
            <person name="Wang J.Y."/>
            <person name="Lin Y.C."/>
            <person name="Xu Q."/>
            <person name="Chen L.J."/>
            <person name="Yoshida K."/>
            <person name="Fujiwara S."/>
            <person name="Wang Z.W."/>
            <person name="Zhang Y.Q."/>
            <person name="Mitsuda N."/>
            <person name="Wang M."/>
            <person name="Liu G.H."/>
            <person name="Pecoraro L."/>
            <person name="Huang H.X."/>
            <person name="Xiao X.J."/>
            <person name="Lin M."/>
            <person name="Wu X.Y."/>
            <person name="Wu W.L."/>
            <person name="Chen Y.Y."/>
            <person name="Chang S.B."/>
            <person name="Sakamoto S."/>
            <person name="Ohme-Takagi M."/>
            <person name="Yagi M."/>
            <person name="Zeng S.J."/>
            <person name="Shen C.Y."/>
            <person name="Yeh C.M."/>
            <person name="Luo Y.B."/>
            <person name="Tsai W.C."/>
            <person name="Van de Peer Y."/>
            <person name="Liu Z.J."/>
        </authorList>
    </citation>
    <scope>NUCLEOTIDE SEQUENCE [LARGE SCALE GENOMIC DNA]</scope>
    <source>
        <strain evidence="15">cv. Shenzhen</strain>
        <tissue evidence="14">Stem</tissue>
    </source>
</reference>
<dbReference type="InterPro" id="IPR000222">
    <property type="entry name" value="PP2C_BS"/>
</dbReference>
<keyword evidence="6 12" id="KW-0378">Hydrolase</keyword>
<comment type="cofactor">
    <cofactor evidence="2">
        <name>Mg(2+)</name>
        <dbReference type="ChEBI" id="CHEBI:18420"/>
    </cofactor>
</comment>
<comment type="catalytic activity">
    <reaction evidence="10">
        <text>O-phospho-L-seryl-[protein] + H2O = L-seryl-[protein] + phosphate</text>
        <dbReference type="Rhea" id="RHEA:20629"/>
        <dbReference type="Rhea" id="RHEA-COMP:9863"/>
        <dbReference type="Rhea" id="RHEA-COMP:11604"/>
        <dbReference type="ChEBI" id="CHEBI:15377"/>
        <dbReference type="ChEBI" id="CHEBI:29999"/>
        <dbReference type="ChEBI" id="CHEBI:43474"/>
        <dbReference type="ChEBI" id="CHEBI:83421"/>
        <dbReference type="EC" id="3.1.3.16"/>
    </reaction>
</comment>
<keyword evidence="5" id="KW-0479">Metal-binding</keyword>
<keyword evidence="15" id="KW-1185">Reference proteome</keyword>
<evidence type="ECO:0000256" key="7">
    <source>
        <dbReference type="ARBA" id="ARBA00022842"/>
    </source>
</evidence>
<dbReference type="CDD" id="cd00143">
    <property type="entry name" value="PP2Cc"/>
    <property type="match status" value="1"/>
</dbReference>
<comment type="similarity">
    <text evidence="3 12">Belongs to the PP2C family.</text>
</comment>
<evidence type="ECO:0000256" key="3">
    <source>
        <dbReference type="ARBA" id="ARBA00006702"/>
    </source>
</evidence>
<dbReference type="GO" id="GO:0046872">
    <property type="term" value="F:metal ion binding"/>
    <property type="evidence" value="ECO:0007669"/>
    <property type="project" value="UniProtKB-KW"/>
</dbReference>
<comment type="cofactor">
    <cofactor evidence="1">
        <name>Mn(2+)</name>
        <dbReference type="ChEBI" id="CHEBI:29035"/>
    </cofactor>
</comment>
<feature type="domain" description="PPM-type phosphatase" evidence="13">
    <location>
        <begin position="92"/>
        <end position="360"/>
    </location>
</feature>
<dbReference type="PROSITE" id="PS51746">
    <property type="entry name" value="PPM_2"/>
    <property type="match status" value="1"/>
</dbReference>
<evidence type="ECO:0000256" key="12">
    <source>
        <dbReference type="RuleBase" id="RU003465"/>
    </source>
</evidence>
<evidence type="ECO:0000313" key="14">
    <source>
        <dbReference type="EMBL" id="PKA58960.1"/>
    </source>
</evidence>
<dbReference type="InterPro" id="IPR001932">
    <property type="entry name" value="PPM-type_phosphatase-like_dom"/>
</dbReference>
<dbReference type="PROSITE" id="PS01032">
    <property type="entry name" value="PPM_1"/>
    <property type="match status" value="1"/>
</dbReference>
<dbReference type="STRING" id="1088818.A0A2I0ATU4"/>
<dbReference type="GO" id="GO:0004722">
    <property type="term" value="F:protein serine/threonine phosphatase activity"/>
    <property type="evidence" value="ECO:0007669"/>
    <property type="project" value="UniProtKB-EC"/>
</dbReference>
<dbReference type="FunFam" id="3.60.40.10:FF:000291">
    <property type="entry name" value="Protein phosphatase 2C 50"/>
    <property type="match status" value="1"/>
</dbReference>
<evidence type="ECO:0000313" key="15">
    <source>
        <dbReference type="Proteomes" id="UP000236161"/>
    </source>
</evidence>
<keyword evidence="9" id="KW-0464">Manganese</keyword>
<dbReference type="SUPFAM" id="SSF81606">
    <property type="entry name" value="PP2C-like"/>
    <property type="match status" value="1"/>
</dbReference>
<name>A0A2I0ATU4_9ASPA</name>
<dbReference type="Pfam" id="PF00481">
    <property type="entry name" value="PP2C"/>
    <property type="match status" value="1"/>
</dbReference>
<dbReference type="PANTHER" id="PTHR47992">
    <property type="entry name" value="PROTEIN PHOSPHATASE"/>
    <property type="match status" value="1"/>
</dbReference>
<dbReference type="Proteomes" id="UP000236161">
    <property type="component" value="Unassembled WGS sequence"/>
</dbReference>
<evidence type="ECO:0000256" key="9">
    <source>
        <dbReference type="ARBA" id="ARBA00023211"/>
    </source>
</evidence>
<evidence type="ECO:0000256" key="2">
    <source>
        <dbReference type="ARBA" id="ARBA00001946"/>
    </source>
</evidence>
<dbReference type="EC" id="3.1.3.16" evidence="4"/>
<dbReference type="EMBL" id="KZ451950">
    <property type="protein sequence ID" value="PKA58960.1"/>
    <property type="molecule type" value="Genomic_DNA"/>
</dbReference>
<accession>A0A2I0ATU4</accession>
<dbReference type="AlphaFoldDB" id="A0A2I0ATU4"/>
<evidence type="ECO:0000256" key="11">
    <source>
        <dbReference type="ARBA" id="ARBA00048336"/>
    </source>
</evidence>
<proteinExistence type="inferred from homology"/>
<dbReference type="OrthoDB" id="10264738at2759"/>
<comment type="catalytic activity">
    <reaction evidence="11">
        <text>O-phospho-L-threonyl-[protein] + H2O = L-threonyl-[protein] + phosphate</text>
        <dbReference type="Rhea" id="RHEA:47004"/>
        <dbReference type="Rhea" id="RHEA-COMP:11060"/>
        <dbReference type="Rhea" id="RHEA-COMP:11605"/>
        <dbReference type="ChEBI" id="CHEBI:15377"/>
        <dbReference type="ChEBI" id="CHEBI:30013"/>
        <dbReference type="ChEBI" id="CHEBI:43474"/>
        <dbReference type="ChEBI" id="CHEBI:61977"/>
        <dbReference type="EC" id="3.1.3.16"/>
    </reaction>
</comment>
<organism evidence="14 15">
    <name type="scientific">Apostasia shenzhenica</name>
    <dbReference type="NCBI Taxonomy" id="1088818"/>
    <lineage>
        <taxon>Eukaryota</taxon>
        <taxon>Viridiplantae</taxon>
        <taxon>Streptophyta</taxon>
        <taxon>Embryophyta</taxon>
        <taxon>Tracheophyta</taxon>
        <taxon>Spermatophyta</taxon>
        <taxon>Magnoliopsida</taxon>
        <taxon>Liliopsida</taxon>
        <taxon>Asparagales</taxon>
        <taxon>Orchidaceae</taxon>
        <taxon>Apostasioideae</taxon>
        <taxon>Apostasia</taxon>
    </lineage>
</organism>
<evidence type="ECO:0000256" key="5">
    <source>
        <dbReference type="ARBA" id="ARBA00022723"/>
    </source>
</evidence>
<dbReference type="SMART" id="SM00332">
    <property type="entry name" value="PP2Cc"/>
    <property type="match status" value="1"/>
</dbReference>
<dbReference type="InterPro" id="IPR036457">
    <property type="entry name" value="PPM-type-like_dom_sf"/>
</dbReference>
<evidence type="ECO:0000256" key="6">
    <source>
        <dbReference type="ARBA" id="ARBA00022801"/>
    </source>
</evidence>
<protein>
    <recommendedName>
        <fullName evidence="4">protein-serine/threonine phosphatase</fullName>
        <ecNumber evidence="4">3.1.3.16</ecNumber>
    </recommendedName>
</protein>
<keyword evidence="7" id="KW-0460">Magnesium</keyword>
<evidence type="ECO:0000256" key="4">
    <source>
        <dbReference type="ARBA" id="ARBA00013081"/>
    </source>
</evidence>
<sequence length="372" mass="39566">MRVHITAEGDAAVLGGRCSSALAARNGMTSEMAEEAERNEPEENNRADCRLRSKLCSALRRKMESLSSASFSSPPSDGDDAVDSTHGSLCVSHGSFSLMGRGREMEEAVTEAPGFVPAHDFYGVFDGHGGATVATVCRERMHVVLADLTAASVEGMWEERWWREALAACFAKVDVEVAGATATAAVDGTVGSTAVVAVVGERRIVVANCGDSRAVLCRGGAAVPLSIDHKPERPDELKRVEAAGGRVINWSGHRVMGVLSISRSIGDLCFKPFVISEPEVTVIKRTDEDEFILLASDGLWDVVSNAEACRVARHCLAGGTVERFPEEVRGHNADFATAVLVRLALSRGSMDNVSVVVAQLKRFGGSAGYSML</sequence>
<gene>
    <name evidence="14" type="ORF">AXF42_Ash001053</name>
</gene>